<name>A0A914S5S8_PAREQ</name>
<dbReference type="Proteomes" id="UP000887564">
    <property type="component" value="Unplaced"/>
</dbReference>
<organism evidence="2 3">
    <name type="scientific">Parascaris equorum</name>
    <name type="common">Equine roundworm</name>
    <dbReference type="NCBI Taxonomy" id="6256"/>
    <lineage>
        <taxon>Eukaryota</taxon>
        <taxon>Metazoa</taxon>
        <taxon>Ecdysozoa</taxon>
        <taxon>Nematoda</taxon>
        <taxon>Chromadorea</taxon>
        <taxon>Rhabditida</taxon>
        <taxon>Spirurina</taxon>
        <taxon>Ascaridomorpha</taxon>
        <taxon>Ascaridoidea</taxon>
        <taxon>Ascarididae</taxon>
        <taxon>Parascaris</taxon>
    </lineage>
</organism>
<protein>
    <submittedName>
        <fullName evidence="3">Uncharacterized protein</fullName>
    </submittedName>
</protein>
<dbReference type="WBParaSite" id="PEQ_0001397801-mRNA-1">
    <property type="protein sequence ID" value="PEQ_0001397801-mRNA-1"/>
    <property type="gene ID" value="PEQ_0001397801"/>
</dbReference>
<evidence type="ECO:0000256" key="1">
    <source>
        <dbReference type="SAM" id="MobiDB-lite"/>
    </source>
</evidence>
<feature type="region of interest" description="Disordered" evidence="1">
    <location>
        <begin position="1"/>
        <end position="42"/>
    </location>
</feature>
<proteinExistence type="predicted"/>
<accession>A0A914S5S8</accession>
<sequence>MGDEQRRGSTLIDADEARNKETQNENGELKIGPLADLPKEQDTPTFVDCTSVPQLICEQESVCEIAGPSDTSKFFK</sequence>
<keyword evidence="2" id="KW-1185">Reference proteome</keyword>
<dbReference type="AlphaFoldDB" id="A0A914S5S8"/>
<evidence type="ECO:0000313" key="3">
    <source>
        <dbReference type="WBParaSite" id="PEQ_0001397801-mRNA-1"/>
    </source>
</evidence>
<reference evidence="3" key="1">
    <citation type="submission" date="2022-11" db="UniProtKB">
        <authorList>
            <consortium name="WormBaseParasite"/>
        </authorList>
    </citation>
    <scope>IDENTIFICATION</scope>
</reference>
<evidence type="ECO:0000313" key="2">
    <source>
        <dbReference type="Proteomes" id="UP000887564"/>
    </source>
</evidence>